<dbReference type="PROSITE" id="PS51736">
    <property type="entry name" value="RECOMBINASES_3"/>
    <property type="match status" value="1"/>
</dbReference>
<dbReference type="Pfam" id="PF13408">
    <property type="entry name" value="Zn_ribbon_recom"/>
    <property type="match status" value="1"/>
</dbReference>
<dbReference type="InterPro" id="IPR025827">
    <property type="entry name" value="Zn_ribbon_recom_dom"/>
</dbReference>
<feature type="coiled-coil region" evidence="3">
    <location>
        <begin position="432"/>
        <end position="459"/>
    </location>
</feature>
<dbReference type="SMART" id="SM00857">
    <property type="entry name" value="Resolvase"/>
    <property type="match status" value="1"/>
</dbReference>
<sequence>MEVKKDTKRRVIAYSRFSTKRQEHGDSLERQHAAALRWCTQKGLELDTELTFSDHGRSGFKGHNSKKGALRVLVDMCKEGQIQTGSYILFEAFDRMTRMPIIEAQNLFTELLSTGVVVVTLNNGKEWRHKNLRNISDFLFSVLDLFRGNQESERKSAMLRSAFRAARESGDKWKFASLPGWIGKEGGKKDGAFVVKEELAESVVKVFDLAALGFTSKDIAIRANAENWPIPARLQQTEAWTANMPRRLLLNRAVLGEHEHKQYYNEIEDDEGDVEVEYLSRGKSTGIVVKDYYPRIISDELWAASRVGIKVRGAAPKRDYNKLNFWSGMIFCGTCGAAMHRRQDIKKSGDSIKGTMYCSAKKDGRSNCKPMAMRKFDTTVLSAITTFAASELGNHVGQSSLNEEAEALATLLADAVLRRANVMQAIEKMGFSDAFHERYEALEKEVKELEAKLTATREEAAFAASGSMLDTSFLESVLPHIYSLDSESADIRAALFLKLNRLVDSIIVFPYDLAVVYFRGESHRLTVPLPHKSHVPKPQHKQAELFSTGSVEHAAIKRPVYQSSRFR</sequence>
<dbReference type="Proteomes" id="UP000481947">
    <property type="component" value="Unassembled WGS sequence"/>
</dbReference>
<evidence type="ECO:0000313" key="6">
    <source>
        <dbReference type="Proteomes" id="UP000481947"/>
    </source>
</evidence>
<dbReference type="Pfam" id="PF07508">
    <property type="entry name" value="Recombinase"/>
    <property type="match status" value="1"/>
</dbReference>
<accession>A0A7C9N465</accession>
<evidence type="ECO:0000256" key="2">
    <source>
        <dbReference type="ARBA" id="ARBA00023172"/>
    </source>
</evidence>
<dbReference type="InterPro" id="IPR038109">
    <property type="entry name" value="DNA_bind_recomb_sf"/>
</dbReference>
<dbReference type="InterPro" id="IPR050639">
    <property type="entry name" value="SSR_resolvase"/>
</dbReference>
<comment type="caution">
    <text evidence="5">The sequence shown here is derived from an EMBL/GenBank/DDBJ whole genome shotgun (WGS) entry which is preliminary data.</text>
</comment>
<evidence type="ECO:0000313" key="5">
    <source>
        <dbReference type="EMBL" id="MYZ53660.1"/>
    </source>
</evidence>
<dbReference type="Gene3D" id="3.90.1750.20">
    <property type="entry name" value="Putative Large Serine Recombinase, Chain B, Domain 2"/>
    <property type="match status" value="1"/>
</dbReference>
<dbReference type="InterPro" id="IPR011109">
    <property type="entry name" value="DNA_bind_recombinase_dom"/>
</dbReference>
<evidence type="ECO:0000256" key="1">
    <source>
        <dbReference type="ARBA" id="ARBA00023125"/>
    </source>
</evidence>
<dbReference type="Pfam" id="PF00239">
    <property type="entry name" value="Resolvase"/>
    <property type="match status" value="1"/>
</dbReference>
<evidence type="ECO:0000259" key="4">
    <source>
        <dbReference type="PROSITE" id="PS51736"/>
    </source>
</evidence>
<dbReference type="SUPFAM" id="SSF53041">
    <property type="entry name" value="Resolvase-like"/>
    <property type="match status" value="1"/>
</dbReference>
<evidence type="ECO:0000256" key="3">
    <source>
        <dbReference type="SAM" id="Coils"/>
    </source>
</evidence>
<dbReference type="AlphaFoldDB" id="A0A7C9N465"/>
<proteinExistence type="predicted"/>
<keyword evidence="1" id="KW-0238">DNA-binding</keyword>
<gene>
    <name evidence="5" type="ORF">F5985_16375</name>
</gene>
<dbReference type="Gene3D" id="3.40.50.1390">
    <property type="entry name" value="Resolvase, N-terminal catalytic domain"/>
    <property type="match status" value="1"/>
</dbReference>
<reference evidence="5 6" key="1">
    <citation type="submission" date="2019-09" db="EMBL/GenBank/DDBJ databases">
        <title>Identification of Malikia spinosa a prominent benzene-, toluene-, and ethylbenzene-degrading bacterium: enrichment, isolation and whole genome sequencing.</title>
        <authorList>
            <person name="Tancsics A."/>
            <person name="Revesz F."/>
            <person name="Kriszt B."/>
        </authorList>
    </citation>
    <scope>NUCLEOTIDE SEQUENCE [LARGE SCALE GENOMIC DNA]</scope>
    <source>
        <strain evidence="5 6">AB6</strain>
    </source>
</reference>
<keyword evidence="3" id="KW-0175">Coiled coil</keyword>
<dbReference type="GO" id="GO:0003677">
    <property type="term" value="F:DNA binding"/>
    <property type="evidence" value="ECO:0007669"/>
    <property type="project" value="UniProtKB-KW"/>
</dbReference>
<dbReference type="RefSeq" id="WP_161126208.1">
    <property type="nucleotide sequence ID" value="NZ_VYSB01000025.1"/>
</dbReference>
<dbReference type="InterPro" id="IPR006119">
    <property type="entry name" value="Resolv_N"/>
</dbReference>
<dbReference type="PANTHER" id="PTHR30461">
    <property type="entry name" value="DNA-INVERTASE FROM LAMBDOID PROPHAGE"/>
    <property type="match status" value="1"/>
</dbReference>
<dbReference type="CDD" id="cd00338">
    <property type="entry name" value="Ser_Recombinase"/>
    <property type="match status" value="1"/>
</dbReference>
<organism evidence="5 6">
    <name type="scientific">Malikia spinosa</name>
    <dbReference type="NCBI Taxonomy" id="86180"/>
    <lineage>
        <taxon>Bacteria</taxon>
        <taxon>Pseudomonadati</taxon>
        <taxon>Pseudomonadota</taxon>
        <taxon>Betaproteobacteria</taxon>
        <taxon>Burkholderiales</taxon>
        <taxon>Comamonadaceae</taxon>
        <taxon>Malikia</taxon>
    </lineage>
</organism>
<dbReference type="GO" id="GO:0000150">
    <property type="term" value="F:DNA strand exchange activity"/>
    <property type="evidence" value="ECO:0007669"/>
    <property type="project" value="InterPro"/>
</dbReference>
<dbReference type="InterPro" id="IPR036162">
    <property type="entry name" value="Resolvase-like_N_sf"/>
</dbReference>
<dbReference type="PANTHER" id="PTHR30461:SF2">
    <property type="entry name" value="SERINE RECOMBINASE PINE-RELATED"/>
    <property type="match status" value="1"/>
</dbReference>
<protein>
    <submittedName>
        <fullName evidence="5">Recombinase family protein</fullName>
    </submittedName>
</protein>
<dbReference type="EMBL" id="VYSB01000025">
    <property type="protein sequence ID" value="MYZ53660.1"/>
    <property type="molecule type" value="Genomic_DNA"/>
</dbReference>
<keyword evidence="2" id="KW-0233">DNA recombination</keyword>
<name>A0A7C9N465_9BURK</name>
<feature type="domain" description="Resolvase/invertase-type recombinase catalytic" evidence="4">
    <location>
        <begin position="10"/>
        <end position="170"/>
    </location>
</feature>